<protein>
    <recommendedName>
        <fullName evidence="1">Aminoglycoside phosphotransferase domain-containing protein</fullName>
    </recommendedName>
</protein>
<dbReference type="Gene3D" id="3.90.1200.10">
    <property type="match status" value="1"/>
</dbReference>
<accession>A0ABQ2DAC0</accession>
<keyword evidence="3" id="KW-1185">Reference proteome</keyword>
<dbReference type="InterPro" id="IPR011009">
    <property type="entry name" value="Kinase-like_dom_sf"/>
</dbReference>
<dbReference type="InterPro" id="IPR051678">
    <property type="entry name" value="AGP_Transferase"/>
</dbReference>
<feature type="domain" description="Aminoglycoside phosphotransferase" evidence="1">
    <location>
        <begin position="35"/>
        <end position="239"/>
    </location>
</feature>
<dbReference type="PANTHER" id="PTHR21310">
    <property type="entry name" value="AMINOGLYCOSIDE PHOSPHOTRANSFERASE-RELATED-RELATED"/>
    <property type="match status" value="1"/>
</dbReference>
<comment type="caution">
    <text evidence="2">The sequence shown here is derived from an EMBL/GenBank/DDBJ whole genome shotgun (WGS) entry which is preliminary data.</text>
</comment>
<evidence type="ECO:0000313" key="3">
    <source>
        <dbReference type="Proteomes" id="UP000632222"/>
    </source>
</evidence>
<dbReference type="SUPFAM" id="SSF56112">
    <property type="entry name" value="Protein kinase-like (PK-like)"/>
    <property type="match status" value="1"/>
</dbReference>
<evidence type="ECO:0000259" key="1">
    <source>
        <dbReference type="Pfam" id="PF01636"/>
    </source>
</evidence>
<reference evidence="3" key="1">
    <citation type="journal article" date="2019" name="Int. J. Syst. Evol. Microbiol.">
        <title>The Global Catalogue of Microorganisms (GCM) 10K type strain sequencing project: providing services to taxonomists for standard genome sequencing and annotation.</title>
        <authorList>
            <consortium name="The Broad Institute Genomics Platform"/>
            <consortium name="The Broad Institute Genome Sequencing Center for Infectious Disease"/>
            <person name="Wu L."/>
            <person name="Ma J."/>
        </authorList>
    </citation>
    <scope>NUCLEOTIDE SEQUENCE [LARGE SCALE GENOMIC DNA]</scope>
    <source>
        <strain evidence="3">JCM 14370</strain>
    </source>
</reference>
<proteinExistence type="predicted"/>
<dbReference type="Pfam" id="PF01636">
    <property type="entry name" value="APH"/>
    <property type="match status" value="1"/>
</dbReference>
<dbReference type="InterPro" id="IPR002575">
    <property type="entry name" value="Aminoglycoside_PTrfase"/>
</dbReference>
<dbReference type="Proteomes" id="UP000632222">
    <property type="component" value="Unassembled WGS sequence"/>
</dbReference>
<gene>
    <name evidence="2" type="ORF">GCM10008938_38850</name>
</gene>
<evidence type="ECO:0000313" key="2">
    <source>
        <dbReference type="EMBL" id="GGJ49072.1"/>
    </source>
</evidence>
<sequence length="306" mass="35289">MLLQHLRQVYGPEVEVLQTSTFTSGMAFPIHRLLVQHSGKTLPVVLKFYPAGFEGHFSRESWALTHLPELQIAAPMLLGTSQLPEGSAVVMEWIEGRPLMDLLLPEDHTLASKRFVDQLVKIHSVSIENLEISQENSESAFEGLCTIFENDFQKLHQPILTWTAQRLHKQTTFQKTLLHRDYHPWNVLAEPSGRLVVLDWDWGIGDPREDLGWTRLILQKSNLPLLAEEFTDLYCQQVPDARWNLEVFDVLAHLRWLQLLEKPSARSNMTPEIQQWIEKLQLETQQMIEQISGITIALHRKNPSDI</sequence>
<organism evidence="2 3">
    <name type="scientific">Deinococcus roseus</name>
    <dbReference type="NCBI Taxonomy" id="392414"/>
    <lineage>
        <taxon>Bacteria</taxon>
        <taxon>Thermotogati</taxon>
        <taxon>Deinococcota</taxon>
        <taxon>Deinococci</taxon>
        <taxon>Deinococcales</taxon>
        <taxon>Deinococcaceae</taxon>
        <taxon>Deinococcus</taxon>
    </lineage>
</organism>
<name>A0ABQ2DAC0_9DEIO</name>
<dbReference type="EMBL" id="BMOD01000020">
    <property type="protein sequence ID" value="GGJ49072.1"/>
    <property type="molecule type" value="Genomic_DNA"/>
</dbReference>